<dbReference type="GO" id="GO:0043709">
    <property type="term" value="P:cell adhesion involved in single-species biofilm formation"/>
    <property type="evidence" value="ECO:0007669"/>
    <property type="project" value="TreeGrafter"/>
</dbReference>
<evidence type="ECO:0000256" key="1">
    <source>
        <dbReference type="ARBA" id="ARBA00004561"/>
    </source>
</evidence>
<dbReference type="Gene3D" id="2.60.40.1090">
    <property type="entry name" value="Fimbrial-type adhesion domain"/>
    <property type="match status" value="1"/>
</dbReference>
<keyword evidence="4" id="KW-0281">Fimbrium</keyword>
<keyword evidence="7" id="KW-1185">Reference proteome</keyword>
<reference evidence="6 7" key="1">
    <citation type="submission" date="2016-08" db="EMBL/GenBank/DDBJ databases">
        <authorList>
            <person name="Seilhamer J.J."/>
        </authorList>
    </citation>
    <scope>NUCLEOTIDE SEQUENCE [LARGE SCALE GENOMIC DNA]</scope>
    <source>
        <strain evidence="6 7">BRTC-1</strain>
    </source>
</reference>
<dbReference type="Pfam" id="PF16970">
    <property type="entry name" value="FimA"/>
    <property type="match status" value="1"/>
</dbReference>
<evidence type="ECO:0000313" key="7">
    <source>
        <dbReference type="Proteomes" id="UP000093391"/>
    </source>
</evidence>
<evidence type="ECO:0000313" key="6">
    <source>
        <dbReference type="EMBL" id="AOA58510.1"/>
    </source>
</evidence>
<evidence type="ECO:0008006" key="8">
    <source>
        <dbReference type="Google" id="ProtNLM"/>
    </source>
</evidence>
<dbReference type="AlphaFoldDB" id="A0A1B2LZZ3"/>
<dbReference type="OrthoDB" id="6712104at2"/>
<dbReference type="InterPro" id="IPR039458">
    <property type="entry name" value="FimA-like"/>
</dbReference>
<accession>A0A1B2LZZ3</accession>
<sequence length="179" mass="18857">MKKTQLGLALCTTALYATSALAADGTINFSGNIVAETCNVDINGSNQASSEVSLPTINASALKTAAQTAGATPFSIRLSGAGCVQDKVVAKPYFEPELNKINSSGRLINTGNAKNIDIQILDQDQAVIDLSKDANEQKFATANTSGDTTTYRYYAQYYATDAAEAGKVNSSTSYSIIYK</sequence>
<dbReference type="PANTHER" id="PTHR33420">
    <property type="entry name" value="FIMBRIAL SUBUNIT ELFA-RELATED"/>
    <property type="match status" value="1"/>
</dbReference>
<dbReference type="InterPro" id="IPR036937">
    <property type="entry name" value="Adhesion_dom_fimbrial_sf"/>
</dbReference>
<dbReference type="EMBL" id="CP016895">
    <property type="protein sequence ID" value="AOA58510.1"/>
    <property type="molecule type" value="Genomic_DNA"/>
</dbReference>
<evidence type="ECO:0000256" key="4">
    <source>
        <dbReference type="ARBA" id="ARBA00023263"/>
    </source>
</evidence>
<feature type="signal peptide" evidence="5">
    <location>
        <begin position="1"/>
        <end position="22"/>
    </location>
</feature>
<gene>
    <name evidence="6" type="ORF">BFG52_09215</name>
</gene>
<evidence type="ECO:0000256" key="5">
    <source>
        <dbReference type="SAM" id="SignalP"/>
    </source>
</evidence>
<comment type="subcellular location">
    <subcellularLocation>
        <location evidence="1">Fimbrium</location>
    </subcellularLocation>
</comment>
<dbReference type="InterPro" id="IPR008966">
    <property type="entry name" value="Adhesion_dom_sf"/>
</dbReference>
<organism evidence="6 7">
    <name type="scientific">Acinetobacter larvae</name>
    <dbReference type="NCBI Taxonomy" id="1789224"/>
    <lineage>
        <taxon>Bacteria</taxon>
        <taxon>Pseudomonadati</taxon>
        <taxon>Pseudomonadota</taxon>
        <taxon>Gammaproteobacteria</taxon>
        <taxon>Moraxellales</taxon>
        <taxon>Moraxellaceae</taxon>
        <taxon>Acinetobacter</taxon>
    </lineage>
</organism>
<dbReference type="GO" id="GO:0009289">
    <property type="term" value="C:pilus"/>
    <property type="evidence" value="ECO:0007669"/>
    <property type="project" value="UniProtKB-SubCell"/>
</dbReference>
<proteinExistence type="inferred from homology"/>
<dbReference type="PANTHER" id="PTHR33420:SF3">
    <property type="entry name" value="FIMBRIAL SUBUNIT ELFA"/>
    <property type="match status" value="1"/>
</dbReference>
<evidence type="ECO:0000256" key="2">
    <source>
        <dbReference type="ARBA" id="ARBA00006671"/>
    </source>
</evidence>
<dbReference type="InterPro" id="IPR050263">
    <property type="entry name" value="Bact_Fimbrial_Adh_Pro"/>
</dbReference>
<feature type="chain" id="PRO_5008539907" description="Fimbrial protein" evidence="5">
    <location>
        <begin position="23"/>
        <end position="179"/>
    </location>
</feature>
<evidence type="ECO:0000256" key="3">
    <source>
        <dbReference type="ARBA" id="ARBA00022729"/>
    </source>
</evidence>
<keyword evidence="3 5" id="KW-0732">Signal</keyword>
<comment type="similarity">
    <text evidence="2">Belongs to the fimbrial protein family.</text>
</comment>
<dbReference type="STRING" id="1789224.BFG52_09215"/>
<dbReference type="RefSeq" id="WP_067555070.1">
    <property type="nucleotide sequence ID" value="NZ_CP016895.1"/>
</dbReference>
<dbReference type="SUPFAM" id="SSF49401">
    <property type="entry name" value="Bacterial adhesins"/>
    <property type="match status" value="1"/>
</dbReference>
<dbReference type="KEGG" id="ala:BFG52_09215"/>
<dbReference type="Proteomes" id="UP000093391">
    <property type="component" value="Chromosome"/>
</dbReference>
<name>A0A1B2LZZ3_9GAMM</name>
<protein>
    <recommendedName>
        <fullName evidence="8">Fimbrial protein</fullName>
    </recommendedName>
</protein>